<evidence type="ECO:0000256" key="4">
    <source>
        <dbReference type="ARBA" id="ARBA00023212"/>
    </source>
</evidence>
<dbReference type="SMART" id="SM00055">
    <property type="entry name" value="FCH"/>
    <property type="match status" value="1"/>
</dbReference>
<dbReference type="InterPro" id="IPR001060">
    <property type="entry name" value="FCH_dom"/>
</dbReference>
<dbReference type="Pfam" id="PF00611">
    <property type="entry name" value="FCH"/>
    <property type="match status" value="1"/>
</dbReference>
<keyword evidence="3" id="KW-0597">Phosphoprotein</keyword>
<evidence type="ECO:0000256" key="5">
    <source>
        <dbReference type="PROSITE-ProRule" id="PRU01077"/>
    </source>
</evidence>
<dbReference type="InterPro" id="IPR031160">
    <property type="entry name" value="F_BAR_dom"/>
</dbReference>
<reference evidence="8" key="1">
    <citation type="submission" date="2025-08" db="UniProtKB">
        <authorList>
            <consortium name="Ensembl"/>
        </authorList>
    </citation>
    <scope>IDENTIFICATION</scope>
</reference>
<evidence type="ECO:0000256" key="2">
    <source>
        <dbReference type="ARBA" id="ARBA00022490"/>
    </source>
</evidence>
<dbReference type="GO" id="GO:0043226">
    <property type="term" value="C:organelle"/>
    <property type="evidence" value="ECO:0007669"/>
    <property type="project" value="UniProtKB-ARBA"/>
</dbReference>
<feature type="domain" description="F-BAR" evidence="7">
    <location>
        <begin position="1"/>
        <end position="260"/>
    </location>
</feature>
<dbReference type="SUPFAM" id="SSF103657">
    <property type="entry name" value="BAR/IMD domain-like"/>
    <property type="match status" value="1"/>
</dbReference>
<dbReference type="CDD" id="cd07658">
    <property type="entry name" value="F-BAR_NOSTRIN"/>
    <property type="match status" value="1"/>
</dbReference>
<dbReference type="AlphaFoldDB" id="A0A8B9JBZ0"/>
<dbReference type="GO" id="GO:0005737">
    <property type="term" value="C:cytoplasm"/>
    <property type="evidence" value="ECO:0007669"/>
    <property type="project" value="TreeGrafter"/>
</dbReference>
<evidence type="ECO:0000256" key="3">
    <source>
        <dbReference type="ARBA" id="ARBA00022553"/>
    </source>
</evidence>
<dbReference type="Gene3D" id="1.20.1270.60">
    <property type="entry name" value="Arfaptin homology (AH) domain/BAR domain"/>
    <property type="match status" value="1"/>
</dbReference>
<proteinExistence type="predicted"/>
<keyword evidence="2" id="KW-0963">Cytoplasm</keyword>
<feature type="compositionally biased region" description="Low complexity" evidence="6">
    <location>
        <begin position="359"/>
        <end position="370"/>
    </location>
</feature>
<evidence type="ECO:0000313" key="9">
    <source>
        <dbReference type="Proteomes" id="UP000694621"/>
    </source>
</evidence>
<feature type="region of interest" description="Disordered" evidence="6">
    <location>
        <begin position="347"/>
        <end position="376"/>
    </location>
</feature>
<name>A0A8B9JBZ0_ASTMX</name>
<evidence type="ECO:0000256" key="6">
    <source>
        <dbReference type="SAM" id="MobiDB-lite"/>
    </source>
</evidence>
<evidence type="ECO:0000313" key="8">
    <source>
        <dbReference type="Ensembl" id="ENSAMXP00005016906.1"/>
    </source>
</evidence>
<keyword evidence="5" id="KW-0175">Coiled coil</keyword>
<keyword evidence="4" id="KW-0206">Cytoskeleton</keyword>
<dbReference type="GO" id="GO:0005886">
    <property type="term" value="C:plasma membrane"/>
    <property type="evidence" value="ECO:0007669"/>
    <property type="project" value="TreeGrafter"/>
</dbReference>
<sequence>MKDPLGTCTYSLLYEDLKRFSKNGETFCKELVTVFQQRSELEINYAKGLQKLAGKLIKVSKAMSNNSTYNAWSLVSNEMFSIADAHRILGHALQQDTVLEIRQILDEHTKRKKPLDNTIEKSGKLVVTNWNEQLKVKKKLSALTREHEALFSFVEKNKQICTEKEKQKMFNRLTKSAELQVKVDEEYFNMNMDGHKMRLKWENTLKSCYQIIQELEKQRIETLCSTLNKYSLHMSSYSQTLLQSEKQIEEAIGRVDVEKDLQTLVEDTCVTAEDTEAEFLMADYFEEDGRTIMGRERRRDALKIKLQRLEEWITRTKEDKDVFSSVQVIKKTPLRSRQSLRTSIMYKGPAKNGASRQDSAPSTGAGTASAQLSPTEPQRAELNGLCRILYSASLSTLIKLIS</sequence>
<comment type="subcellular location">
    <subcellularLocation>
        <location evidence="1">Cytoplasm</location>
        <location evidence="1">Cytoskeleton</location>
    </subcellularLocation>
</comment>
<dbReference type="PROSITE" id="PS51741">
    <property type="entry name" value="F_BAR"/>
    <property type="match status" value="1"/>
</dbReference>
<dbReference type="Proteomes" id="UP000694621">
    <property type="component" value="Unplaced"/>
</dbReference>
<dbReference type="InterPro" id="IPR027267">
    <property type="entry name" value="AH/BAR_dom_sf"/>
</dbReference>
<dbReference type="Ensembl" id="ENSAMXT00005018670.1">
    <property type="protein sequence ID" value="ENSAMXP00005016906.1"/>
    <property type="gene ID" value="ENSAMXG00005008818.1"/>
</dbReference>
<organism evidence="8 9">
    <name type="scientific">Astyanax mexicanus</name>
    <name type="common">Blind cave fish</name>
    <name type="synonym">Astyanax fasciatus mexicanus</name>
    <dbReference type="NCBI Taxonomy" id="7994"/>
    <lineage>
        <taxon>Eukaryota</taxon>
        <taxon>Metazoa</taxon>
        <taxon>Chordata</taxon>
        <taxon>Craniata</taxon>
        <taxon>Vertebrata</taxon>
        <taxon>Euteleostomi</taxon>
        <taxon>Actinopterygii</taxon>
        <taxon>Neopterygii</taxon>
        <taxon>Teleostei</taxon>
        <taxon>Ostariophysi</taxon>
        <taxon>Characiformes</taxon>
        <taxon>Characoidei</taxon>
        <taxon>Acestrorhamphidae</taxon>
        <taxon>Acestrorhamphinae</taxon>
        <taxon>Astyanax</taxon>
    </lineage>
</organism>
<protein>
    <submittedName>
        <fullName evidence="8">Nitric oxide synthase trafficking</fullName>
    </submittedName>
</protein>
<dbReference type="PANTHER" id="PTHR23065:SF7">
    <property type="entry name" value="NOSTRIN, ISOFORM H"/>
    <property type="match status" value="1"/>
</dbReference>
<evidence type="ECO:0000259" key="7">
    <source>
        <dbReference type="PROSITE" id="PS51741"/>
    </source>
</evidence>
<accession>A0A8B9JBZ0</accession>
<evidence type="ECO:0000256" key="1">
    <source>
        <dbReference type="ARBA" id="ARBA00004245"/>
    </source>
</evidence>
<dbReference type="PANTHER" id="PTHR23065">
    <property type="entry name" value="PROLINE-SERINE-THREONINE PHOSPHATASE INTERACTING PROTEIN 1"/>
    <property type="match status" value="1"/>
</dbReference>